<accession>A0A1I0XPL3</accession>
<evidence type="ECO:0000256" key="1">
    <source>
        <dbReference type="ARBA" id="ARBA00022801"/>
    </source>
</evidence>
<dbReference type="SUPFAM" id="SSF55811">
    <property type="entry name" value="Nudix"/>
    <property type="match status" value="1"/>
</dbReference>
<dbReference type="InterPro" id="IPR000086">
    <property type="entry name" value="NUDIX_hydrolase_dom"/>
</dbReference>
<dbReference type="STRING" id="84698.SAMN04488528_100962"/>
<dbReference type="Gene3D" id="3.90.79.10">
    <property type="entry name" value="Nucleoside Triphosphate Pyrophosphohydrolase"/>
    <property type="match status" value="1"/>
</dbReference>
<dbReference type="PROSITE" id="PS00893">
    <property type="entry name" value="NUDIX_BOX"/>
    <property type="match status" value="1"/>
</dbReference>
<dbReference type="PROSITE" id="PS51462">
    <property type="entry name" value="NUDIX"/>
    <property type="match status" value="1"/>
</dbReference>
<keyword evidence="4" id="KW-1185">Reference proteome</keyword>
<dbReference type="InterPro" id="IPR020084">
    <property type="entry name" value="NUDIX_hydrolase_CS"/>
</dbReference>
<sequence>MKEDNILENGLLEIPAGKIREYENIFQGLRREVLEETGLTITEIEGEKDVVECKCNGYTVISFNPFYSSQNLSGVYSIMLQTFICKAKGNLLKESNESINIRWIKLTELKELLDSNENLFYPMHINAMRKYINFKLGGSNC</sequence>
<protein>
    <submittedName>
        <fullName evidence="3">8-oxo-dGTP diphosphatase</fullName>
    </submittedName>
</protein>
<dbReference type="GO" id="GO:0016787">
    <property type="term" value="F:hydrolase activity"/>
    <property type="evidence" value="ECO:0007669"/>
    <property type="project" value="UniProtKB-KW"/>
</dbReference>
<dbReference type="AlphaFoldDB" id="A0A1I0XPL3"/>
<evidence type="ECO:0000259" key="2">
    <source>
        <dbReference type="PROSITE" id="PS51462"/>
    </source>
</evidence>
<proteinExistence type="predicted"/>
<dbReference type="EMBL" id="FOKI01000009">
    <property type="protein sequence ID" value="SFB02902.1"/>
    <property type="molecule type" value="Genomic_DNA"/>
</dbReference>
<keyword evidence="1" id="KW-0378">Hydrolase</keyword>
<gene>
    <name evidence="3" type="ORF">SAMN04488528_100962</name>
</gene>
<feature type="domain" description="Nudix hydrolase" evidence="2">
    <location>
        <begin position="1"/>
        <end position="126"/>
    </location>
</feature>
<name>A0A1I0XPL3_9CLOT</name>
<dbReference type="Pfam" id="PF00293">
    <property type="entry name" value="NUDIX"/>
    <property type="match status" value="1"/>
</dbReference>
<dbReference type="Proteomes" id="UP000198619">
    <property type="component" value="Unassembled WGS sequence"/>
</dbReference>
<evidence type="ECO:0000313" key="3">
    <source>
        <dbReference type="EMBL" id="SFB02902.1"/>
    </source>
</evidence>
<reference evidence="3 4" key="1">
    <citation type="submission" date="2016-10" db="EMBL/GenBank/DDBJ databases">
        <authorList>
            <person name="de Groot N.N."/>
        </authorList>
    </citation>
    <scope>NUCLEOTIDE SEQUENCE [LARGE SCALE GENOMIC DNA]</scope>
    <source>
        <strain evidence="3 4">DSM 12271</strain>
    </source>
</reference>
<evidence type="ECO:0000313" key="4">
    <source>
        <dbReference type="Proteomes" id="UP000198619"/>
    </source>
</evidence>
<dbReference type="InterPro" id="IPR015797">
    <property type="entry name" value="NUDIX_hydrolase-like_dom_sf"/>
</dbReference>
<organism evidence="3 4">
    <name type="scientific">Clostridium frigidicarnis</name>
    <dbReference type="NCBI Taxonomy" id="84698"/>
    <lineage>
        <taxon>Bacteria</taxon>
        <taxon>Bacillati</taxon>
        <taxon>Bacillota</taxon>
        <taxon>Clostridia</taxon>
        <taxon>Eubacteriales</taxon>
        <taxon>Clostridiaceae</taxon>
        <taxon>Clostridium</taxon>
    </lineage>
</organism>